<organism evidence="1 2">
    <name type="scientific">Streptomyces indicus</name>
    <dbReference type="NCBI Taxonomy" id="417292"/>
    <lineage>
        <taxon>Bacteria</taxon>
        <taxon>Bacillati</taxon>
        <taxon>Actinomycetota</taxon>
        <taxon>Actinomycetes</taxon>
        <taxon>Kitasatosporales</taxon>
        <taxon>Streptomycetaceae</taxon>
        <taxon>Streptomyces</taxon>
    </lineage>
</organism>
<dbReference type="Proteomes" id="UP000199155">
    <property type="component" value="Unassembled WGS sequence"/>
</dbReference>
<evidence type="ECO:0000313" key="2">
    <source>
        <dbReference type="Proteomes" id="UP000199155"/>
    </source>
</evidence>
<proteinExistence type="predicted"/>
<accession>A0A1G8WGU8</accession>
<dbReference type="EMBL" id="FNFF01000002">
    <property type="protein sequence ID" value="SDJ77538.1"/>
    <property type="molecule type" value="Genomic_DNA"/>
</dbReference>
<evidence type="ECO:0000313" key="1">
    <source>
        <dbReference type="EMBL" id="SDJ77538.1"/>
    </source>
</evidence>
<reference evidence="1 2" key="1">
    <citation type="submission" date="2016-10" db="EMBL/GenBank/DDBJ databases">
        <authorList>
            <person name="de Groot N.N."/>
        </authorList>
    </citation>
    <scope>NUCLEOTIDE SEQUENCE [LARGE SCALE GENOMIC DNA]</scope>
    <source>
        <strain evidence="1 2">CGMCC 4.5727</strain>
    </source>
</reference>
<gene>
    <name evidence="1" type="ORF">SAMN05421806_102468</name>
</gene>
<dbReference type="OrthoDB" id="4230636at2"/>
<sequence>MESFEQYGGGKRDFEFRVGLAEGAWNSAEFGDRLWADVGDFLGVSFANSHAEPSGPDGYLYGFDDDAWLVSLFVDDGEPGWPLEKVPAMLTVWSRSDSLETWQVAERLYAHLAGLGRYLLIVFEEAGMPIASNFDIGDDW</sequence>
<protein>
    <submittedName>
        <fullName evidence="1">Uncharacterized protein</fullName>
    </submittedName>
</protein>
<dbReference type="RefSeq" id="WP_093608221.1">
    <property type="nucleotide sequence ID" value="NZ_FNFF01000002.1"/>
</dbReference>
<dbReference type="AlphaFoldDB" id="A0A1G8WGU8"/>
<name>A0A1G8WGU8_9ACTN</name>
<keyword evidence="2" id="KW-1185">Reference proteome</keyword>